<dbReference type="InterPro" id="IPR002641">
    <property type="entry name" value="PNPLA_dom"/>
</dbReference>
<feature type="region of interest" description="Disordered" evidence="7">
    <location>
        <begin position="1"/>
        <end position="34"/>
    </location>
</feature>
<keyword evidence="4 5" id="KW-0443">Lipid metabolism</keyword>
<feature type="compositionally biased region" description="Polar residues" evidence="7">
    <location>
        <begin position="732"/>
        <end position="747"/>
    </location>
</feature>
<feature type="domain" description="PNPLA" evidence="8">
    <location>
        <begin position="225"/>
        <end position="421"/>
    </location>
</feature>
<dbReference type="GO" id="GO:0004806">
    <property type="term" value="F:triacylglycerol lipase activity"/>
    <property type="evidence" value="ECO:0007669"/>
    <property type="project" value="InterPro"/>
</dbReference>
<dbReference type="AlphaFoldDB" id="A0AAQ3M0D7"/>
<evidence type="ECO:0000256" key="7">
    <source>
        <dbReference type="SAM" id="MobiDB-lite"/>
    </source>
</evidence>
<proteinExistence type="inferred from homology"/>
<accession>A0AAQ3M0D7</accession>
<name>A0AAQ3M0D7_9PEZI</name>
<comment type="function">
    <text evidence="1">Probable lipid hydrolase.</text>
</comment>
<dbReference type="Proteomes" id="UP001303373">
    <property type="component" value="Chromosome 1"/>
</dbReference>
<evidence type="ECO:0000313" key="9">
    <source>
        <dbReference type="EMBL" id="WPG97520.1"/>
    </source>
</evidence>
<feature type="compositionally biased region" description="Polar residues" evidence="7">
    <location>
        <begin position="762"/>
        <end position="784"/>
    </location>
</feature>
<dbReference type="Pfam" id="PF11815">
    <property type="entry name" value="DUF3336"/>
    <property type="match status" value="1"/>
</dbReference>
<dbReference type="PANTHER" id="PTHR14226:SF10">
    <property type="entry name" value="TRIACYLGLYCEROL LIPASE 4-RELATED"/>
    <property type="match status" value="1"/>
</dbReference>
<evidence type="ECO:0000256" key="5">
    <source>
        <dbReference type="PROSITE-ProRule" id="PRU01161"/>
    </source>
</evidence>
<dbReference type="InterPro" id="IPR016035">
    <property type="entry name" value="Acyl_Trfase/lysoPLipase"/>
</dbReference>
<feature type="compositionally biased region" description="Polar residues" evidence="7">
    <location>
        <begin position="699"/>
        <end position="709"/>
    </location>
</feature>
<feature type="active site" description="Nucleophile" evidence="5">
    <location>
        <position position="258"/>
    </location>
</feature>
<evidence type="ECO:0000256" key="1">
    <source>
        <dbReference type="ARBA" id="ARBA00002682"/>
    </source>
</evidence>
<reference evidence="9 10" key="1">
    <citation type="submission" date="2023-11" db="EMBL/GenBank/DDBJ databases">
        <title>An acidophilic fungus is an integral part of prey digestion in a carnivorous sundew plant.</title>
        <authorList>
            <person name="Tsai I.J."/>
        </authorList>
    </citation>
    <scope>NUCLEOTIDE SEQUENCE [LARGE SCALE GENOMIC DNA]</scope>
    <source>
        <strain evidence="9">169a</strain>
    </source>
</reference>
<dbReference type="InterPro" id="IPR050301">
    <property type="entry name" value="NTE"/>
</dbReference>
<evidence type="ECO:0000313" key="10">
    <source>
        <dbReference type="Proteomes" id="UP001303373"/>
    </source>
</evidence>
<gene>
    <name evidence="9" type="ORF">R9X50_00029700</name>
</gene>
<feature type="short sequence motif" description="GXSXG" evidence="5">
    <location>
        <begin position="256"/>
        <end position="260"/>
    </location>
</feature>
<feature type="active site" description="Proton acceptor" evidence="5">
    <location>
        <position position="408"/>
    </location>
</feature>
<feature type="compositionally biased region" description="Basic residues" evidence="7">
    <location>
        <begin position="591"/>
        <end position="607"/>
    </location>
</feature>
<feature type="region of interest" description="Disordered" evidence="7">
    <location>
        <begin position="588"/>
        <end position="813"/>
    </location>
</feature>
<keyword evidence="3 5" id="KW-0442">Lipid degradation</keyword>
<dbReference type="Pfam" id="PF01734">
    <property type="entry name" value="Patatin"/>
    <property type="match status" value="1"/>
</dbReference>
<dbReference type="PROSITE" id="PS51635">
    <property type="entry name" value="PNPLA"/>
    <property type="match status" value="1"/>
</dbReference>
<organism evidence="9 10">
    <name type="scientific">Acrodontium crateriforme</name>
    <dbReference type="NCBI Taxonomy" id="150365"/>
    <lineage>
        <taxon>Eukaryota</taxon>
        <taxon>Fungi</taxon>
        <taxon>Dikarya</taxon>
        <taxon>Ascomycota</taxon>
        <taxon>Pezizomycotina</taxon>
        <taxon>Dothideomycetes</taxon>
        <taxon>Dothideomycetidae</taxon>
        <taxon>Mycosphaerellales</taxon>
        <taxon>Teratosphaeriaceae</taxon>
        <taxon>Acrodontium</taxon>
    </lineage>
</organism>
<feature type="compositionally biased region" description="Low complexity" evidence="7">
    <location>
        <begin position="654"/>
        <end position="670"/>
    </location>
</feature>
<comment type="subcellular location">
    <subcellularLocation>
        <location evidence="6">Membrane</location>
        <topology evidence="6">Single-pass membrane protein</topology>
    </subcellularLocation>
</comment>
<sequence length="813" mass="88900">MQVPDNTRWARAAGLGHATGRPEGPRRLRTSKSHASILQPFTRSARDVFAGITSLADSLTPRLDLGYGASRNPPDETTTRKLALYVQLRKAESCAEWQAAAKELDELEGNDEWKNKLESDEYDYELVKARLEALESAAARGDLHDMCFHIRTALARDLGGMGEVTLYKHSHTGTKVLIERYINAVIDTINAVVEATGYGPTDSLNVRYTMEKIKLTRQAFGRSALLLSGGGTLGMNHIGVVKALFEAKLLPRIISGASAGSIVCAVMGTKTDAEIPEVLQQFCYGDLAVFTEVGKPFGWPKRLLNLVSVGAIYDIDHLVRIMQELLGDLTFQEAHNRTQRILNICVSSPSLYELPRLLNYVTAPNVLIWSAVAASCSVPLVFTGAKLHVKDPVTKEIGEWDESASWIDGSVDNDLPMTRLAEMFNVNHFIVSQVNPHVVPFLSRDEDDLMSDLGRPAPAVAPGPGWLRKGGPLAQSEVLHRMHVTAEVGIFPNIMTKGRSILGQKYSGDINILPDISYAQFPSILSNPTVDFMVQAMSNGERATWPKLSRIQNHLAIELALDDAFKKLTARATFSPSQVDLRMNMFAHTRSSVRGRRRGSKGSHKSARSAVLPRIASMRQRGHRPIRSLVDPIVPGASQTTDTTAADEESAIGDSTWSSEDEASSASPSSNGDQDEDLGVTDTTFDSPPSPEPESWWSKSRSQPTTPSIGSRGFLVGSPSAPGVHTPVPRSNALTMTSKSAMPSSPERSYRNLFRSVRPMSNVLSRAPTTNNEDQLGETSNAKNVAQEPPNRMRLKKRSLSTGLKGLRPPQRQ</sequence>
<protein>
    <recommendedName>
        <fullName evidence="6">Patatin-like phospholipase domain-containing protein</fullName>
        <ecNumber evidence="6">3.1.1.-</ecNumber>
    </recommendedName>
</protein>
<keyword evidence="10" id="KW-1185">Reference proteome</keyword>
<comment type="function">
    <text evidence="6">Lipid hydrolase.</text>
</comment>
<dbReference type="CDD" id="cd07230">
    <property type="entry name" value="Pat_TGL4-5_like"/>
    <property type="match status" value="1"/>
</dbReference>
<feature type="short sequence motif" description="GXGXXG" evidence="5">
    <location>
        <begin position="229"/>
        <end position="234"/>
    </location>
</feature>
<dbReference type="SUPFAM" id="SSF52151">
    <property type="entry name" value="FabD/lysophospholipase-like"/>
    <property type="match status" value="1"/>
</dbReference>
<evidence type="ECO:0000256" key="2">
    <source>
        <dbReference type="ARBA" id="ARBA00022801"/>
    </source>
</evidence>
<dbReference type="GO" id="GO:0016020">
    <property type="term" value="C:membrane"/>
    <property type="evidence" value="ECO:0007669"/>
    <property type="project" value="UniProtKB-SubCell"/>
</dbReference>
<dbReference type="InterPro" id="IPR021771">
    <property type="entry name" value="Triacylglycerol_lipase_N"/>
</dbReference>
<comment type="similarity">
    <text evidence="6">Belongs to the PLPL family.</text>
</comment>
<evidence type="ECO:0000259" key="8">
    <source>
        <dbReference type="PROSITE" id="PS51635"/>
    </source>
</evidence>
<dbReference type="GO" id="GO:0006641">
    <property type="term" value="P:triglyceride metabolic process"/>
    <property type="evidence" value="ECO:0007669"/>
    <property type="project" value="UniProtKB-ARBA"/>
</dbReference>
<evidence type="ECO:0000256" key="4">
    <source>
        <dbReference type="ARBA" id="ARBA00023098"/>
    </source>
</evidence>
<dbReference type="EC" id="3.1.1.-" evidence="6"/>
<evidence type="ECO:0000256" key="3">
    <source>
        <dbReference type="ARBA" id="ARBA00022963"/>
    </source>
</evidence>
<dbReference type="PANTHER" id="PTHR14226">
    <property type="entry name" value="NEUROPATHY TARGET ESTERASE/SWISS CHEESE D.MELANOGASTER"/>
    <property type="match status" value="1"/>
</dbReference>
<comment type="caution">
    <text evidence="5">Lacks conserved residue(s) required for the propagation of feature annotation.</text>
</comment>
<keyword evidence="2 5" id="KW-0378">Hydrolase</keyword>
<dbReference type="Gene3D" id="3.40.1090.10">
    <property type="entry name" value="Cytosolic phospholipase A2 catalytic domain"/>
    <property type="match status" value="2"/>
</dbReference>
<evidence type="ECO:0000256" key="6">
    <source>
        <dbReference type="RuleBase" id="RU362055"/>
    </source>
</evidence>
<dbReference type="EMBL" id="CP138580">
    <property type="protein sequence ID" value="WPG97520.1"/>
    <property type="molecule type" value="Genomic_DNA"/>
</dbReference>
<dbReference type="GO" id="GO:0016042">
    <property type="term" value="P:lipid catabolic process"/>
    <property type="evidence" value="ECO:0007669"/>
    <property type="project" value="UniProtKB-UniRule"/>
</dbReference>